<evidence type="ECO:0000313" key="3">
    <source>
        <dbReference type="Proteomes" id="UP000092661"/>
    </source>
</evidence>
<dbReference type="SMART" id="SM00849">
    <property type="entry name" value="Lactamase_B"/>
    <property type="match status" value="1"/>
</dbReference>
<dbReference type="InterPro" id="IPR001279">
    <property type="entry name" value="Metallo-B-lactamas"/>
</dbReference>
<dbReference type="PANTHER" id="PTHR42951:SF17">
    <property type="entry name" value="METALLO-BETA-LACTAMASE DOMAIN-CONTAINING PROTEIN"/>
    <property type="match status" value="1"/>
</dbReference>
<name>A0ABM6D0G0_9BACL</name>
<feature type="domain" description="Metallo-beta-lactamase" evidence="1">
    <location>
        <begin position="35"/>
        <end position="246"/>
    </location>
</feature>
<proteinExistence type="predicted"/>
<evidence type="ECO:0000313" key="2">
    <source>
        <dbReference type="EMBL" id="ANU08887.1"/>
    </source>
</evidence>
<protein>
    <submittedName>
        <fullName evidence="2">MBL fold metallo-hydrolase</fullName>
    </submittedName>
</protein>
<dbReference type="SUPFAM" id="SSF56281">
    <property type="entry name" value="Metallo-hydrolase/oxidoreductase"/>
    <property type="match status" value="1"/>
</dbReference>
<dbReference type="Pfam" id="PF00753">
    <property type="entry name" value="Lactamase_B"/>
    <property type="match status" value="1"/>
</dbReference>
<evidence type="ECO:0000259" key="1">
    <source>
        <dbReference type="SMART" id="SM00849"/>
    </source>
</evidence>
<sequence>MERSSATESILPMTSIRSGSGTEIAPDVYCYTVQVANVFLIGNPNISNEWVLIDAGMPHSAEKILKVAENRFGPDHQLKAIILTHGHFDHVGGLIDILEQYKVPVYAHPLEFSYLTGITDYPQPDHSVEGGMVAKISKIFPIKAIDISAHIHELPSDSSVPEMPDWKWIHTPGHSEGHISLFREQGRVLIAGDAFVTVKQDSLYKVLRQKKEIHGPPVYLTTNWRAAWESVCKLADLQPSIAATGHGKPMAGAVLAKGLVDLAENFQQTAVPAYGKYVHTK</sequence>
<accession>A0ABM6D0G0</accession>
<keyword evidence="3" id="KW-1185">Reference proteome</keyword>
<dbReference type="Proteomes" id="UP000092661">
    <property type="component" value="Chromosome"/>
</dbReference>
<dbReference type="Gene3D" id="3.60.15.10">
    <property type="entry name" value="Ribonuclease Z/Hydroxyacylglutathione hydrolase-like"/>
    <property type="match status" value="1"/>
</dbReference>
<dbReference type="RefSeq" id="WP_065536190.1">
    <property type="nucleotide sequence ID" value="NZ_CP016534.2"/>
</dbReference>
<reference evidence="2" key="1">
    <citation type="submission" date="2016-10" db="EMBL/GenBank/DDBJ databases">
        <authorList>
            <person name="See-Too W.S."/>
        </authorList>
    </citation>
    <scope>NUCLEOTIDE SEQUENCE</scope>
    <source>
        <strain evidence="2">DSM 14505</strain>
    </source>
</reference>
<dbReference type="EMBL" id="CP016534">
    <property type="protein sequence ID" value="ANU08887.1"/>
    <property type="molecule type" value="Genomic_DNA"/>
</dbReference>
<dbReference type="PANTHER" id="PTHR42951">
    <property type="entry name" value="METALLO-BETA-LACTAMASE DOMAIN-CONTAINING"/>
    <property type="match status" value="1"/>
</dbReference>
<organism evidence="2 3">
    <name type="scientific">Planococcus antarcticus DSM 14505</name>
    <dbReference type="NCBI Taxonomy" id="1185653"/>
    <lineage>
        <taxon>Bacteria</taxon>
        <taxon>Bacillati</taxon>
        <taxon>Bacillota</taxon>
        <taxon>Bacilli</taxon>
        <taxon>Bacillales</taxon>
        <taxon>Caryophanaceae</taxon>
        <taxon>Planococcus</taxon>
    </lineage>
</organism>
<dbReference type="CDD" id="cd07721">
    <property type="entry name" value="yflN-like_MBL-fold"/>
    <property type="match status" value="1"/>
</dbReference>
<dbReference type="InterPro" id="IPR036866">
    <property type="entry name" value="RibonucZ/Hydroxyglut_hydro"/>
</dbReference>
<dbReference type="InterPro" id="IPR050855">
    <property type="entry name" value="NDM-1-like"/>
</dbReference>
<gene>
    <name evidence="2" type="ORF">BBH88_00315</name>
</gene>